<proteinExistence type="predicted"/>
<dbReference type="GO" id="GO:0031317">
    <property type="term" value="C:tripartite ATP-independent periplasmic transporter complex"/>
    <property type="evidence" value="ECO:0007669"/>
    <property type="project" value="InterPro"/>
</dbReference>
<evidence type="ECO:0000313" key="5">
    <source>
        <dbReference type="EMBL" id="KAK90009.1"/>
    </source>
</evidence>
<feature type="binding site" evidence="3">
    <location>
        <position position="234"/>
    </location>
    <ligand>
        <name>substrate</name>
    </ligand>
</feature>
<keyword evidence="1 4" id="KW-0732">Signal</keyword>
<dbReference type="GO" id="GO:0046872">
    <property type="term" value="F:metal ion binding"/>
    <property type="evidence" value="ECO:0007669"/>
    <property type="project" value="UniProtKB-KW"/>
</dbReference>
<feature type="binding site" evidence="2">
    <location>
        <position position="150"/>
    </location>
    <ligand>
        <name>substrate</name>
    </ligand>
</feature>
<dbReference type="InterPro" id="IPR019546">
    <property type="entry name" value="TAT_signal_bac_arc"/>
</dbReference>
<dbReference type="AlphaFoldDB" id="A0A158M2R1"/>
<keyword evidence="3" id="KW-0479">Metal-binding</keyword>
<dbReference type="PIRSF" id="PIRSF039026">
    <property type="entry name" value="SiaP"/>
    <property type="match status" value="1"/>
</dbReference>
<accession>A0A158M2R1</accession>
<dbReference type="InterPro" id="IPR018389">
    <property type="entry name" value="DctP_fam"/>
</dbReference>
<gene>
    <name evidence="5" type="ORF">L497_0993</name>
</gene>
<comment type="caution">
    <text evidence="5">The sequence shown here is derived from an EMBL/GenBank/DDBJ whole genome shotgun (WGS) entry which is preliminary data.</text>
</comment>
<dbReference type="Gene3D" id="3.40.190.10">
    <property type="entry name" value="Periplasmic binding protein-like II"/>
    <property type="match status" value="1"/>
</dbReference>
<feature type="binding site" evidence="3">
    <location>
        <position position="209"/>
    </location>
    <ligand>
        <name>Na(+)</name>
        <dbReference type="ChEBI" id="CHEBI:29101"/>
    </ligand>
</feature>
<organism evidence="5 6">
    <name type="scientific">Bordetella holmesii CDC-H585-BH</name>
    <dbReference type="NCBI Taxonomy" id="1331206"/>
    <lineage>
        <taxon>Bacteria</taxon>
        <taxon>Pseudomonadati</taxon>
        <taxon>Pseudomonadota</taxon>
        <taxon>Betaproteobacteria</taxon>
        <taxon>Burkholderiales</taxon>
        <taxon>Alcaligenaceae</taxon>
        <taxon>Bordetella</taxon>
    </lineage>
</organism>
<dbReference type="PANTHER" id="PTHR33376">
    <property type="match status" value="1"/>
</dbReference>
<reference evidence="5 6" key="1">
    <citation type="submission" date="2014-03" db="EMBL/GenBank/DDBJ databases">
        <title>Genome sequence of Bordetella holmseii.</title>
        <authorList>
            <person name="Harvill E."/>
            <person name="Goodfield L.L."/>
            <person name="Ivanov Y."/>
            <person name="Meyer J.A."/>
            <person name="Newth C."/>
            <person name="Cassiday P."/>
            <person name="Tondella M.L."/>
            <person name="Liao P."/>
            <person name="Zimmerman J."/>
            <person name="Meert K."/>
            <person name="Wessel D."/>
            <person name="Berger J."/>
            <person name="Dean J.M."/>
            <person name="Holubkov R."/>
            <person name="Burr J."/>
            <person name="Liu T."/>
            <person name="Brinkac L.M."/>
            <person name="Sanka R."/>
            <person name="Kim M."/>
            <person name="Losada L."/>
        </authorList>
    </citation>
    <scope>NUCLEOTIDE SEQUENCE [LARGE SCALE GENOMIC DNA]</scope>
    <source>
        <strain evidence="5 6">CDC-H585-BH</strain>
    </source>
</reference>
<dbReference type="GO" id="GO:0055085">
    <property type="term" value="P:transmembrane transport"/>
    <property type="evidence" value="ECO:0007669"/>
    <property type="project" value="InterPro"/>
</dbReference>
<dbReference type="Gene3D" id="3.40.190.170">
    <property type="entry name" value="Bacterial extracellular solute-binding protein, family 7"/>
    <property type="match status" value="1"/>
</dbReference>
<evidence type="ECO:0000313" key="6">
    <source>
        <dbReference type="Proteomes" id="UP000026682"/>
    </source>
</evidence>
<dbReference type="RefSeq" id="WP_110097765.1">
    <property type="nucleotide sequence ID" value="NZ_JFZZ01000084.1"/>
</dbReference>
<dbReference type="InterPro" id="IPR006311">
    <property type="entry name" value="TAT_signal"/>
</dbReference>
<dbReference type="InterPro" id="IPR026289">
    <property type="entry name" value="SBP_TakP-like"/>
</dbReference>
<evidence type="ECO:0000256" key="4">
    <source>
        <dbReference type="SAM" id="SignalP"/>
    </source>
</evidence>
<protein>
    <submittedName>
        <fullName evidence="5">ABC transporter, substrate-binding protein, family 7</fullName>
    </submittedName>
</protein>
<evidence type="ECO:0000256" key="3">
    <source>
        <dbReference type="PIRSR" id="PIRSR039026-2"/>
    </source>
</evidence>
<feature type="binding site" evidence="2">
    <location>
        <position position="171"/>
    </location>
    <ligand>
        <name>substrate</name>
    </ligand>
</feature>
<dbReference type="InterPro" id="IPR038404">
    <property type="entry name" value="TRAP_DctP_sf"/>
</dbReference>
<dbReference type="NCBIfam" id="TIGR01409">
    <property type="entry name" value="TAT_signal_seq"/>
    <property type="match status" value="1"/>
</dbReference>
<name>A0A158M2R1_9BORD</name>
<evidence type="ECO:0000256" key="1">
    <source>
        <dbReference type="ARBA" id="ARBA00022729"/>
    </source>
</evidence>
<dbReference type="PATRIC" id="fig|1331206.3.peg.2341"/>
<dbReference type="PROSITE" id="PS51318">
    <property type="entry name" value="TAT"/>
    <property type="match status" value="1"/>
</dbReference>
<dbReference type="Pfam" id="PF03480">
    <property type="entry name" value="DctP"/>
    <property type="match status" value="1"/>
</dbReference>
<dbReference type="STRING" id="35814.BBB42_08330"/>
<dbReference type="Proteomes" id="UP000026682">
    <property type="component" value="Unassembled WGS sequence"/>
</dbReference>
<sequence>MQRRSFLKKAALGAGGAVVAAPVFAQDAPVLLWRLASSFPSQSSIIYAAAGDFARYVHQATDGRFSIDIVPVEQDVLSAVGDANVECGHTASCYYYDLDPSLCFDGAVPFGLNTRQMNAWMRQGGGLDLLRGRFRQHRIINFPCGYTGAQMGGWFRHEIKSVGDFNGLRLRASPFAAAVLARLGAQPQQIDGAQLRAALATGRIDAAKWIGPCEDEALGLHTSAPNYYFPGWWEGTLQTSLYVNLDAYEALPLNYQAVIAQASALAGQEMIARYDAANPAALRRLVGAGATLKAFLASVLQVCQAESAKLCNTLAAQDAAFSQLYDSMVAFRELTIPWLRLAEGSFDGAMSSRSSR</sequence>
<feature type="chain" id="PRO_5007628457" evidence="4">
    <location>
        <begin position="26"/>
        <end position="356"/>
    </location>
</feature>
<dbReference type="PANTHER" id="PTHR33376:SF5">
    <property type="entry name" value="EXTRACYTOPLASMIC SOLUTE RECEPTOR PROTEIN"/>
    <property type="match status" value="1"/>
</dbReference>
<dbReference type="EMBL" id="JFZZ01000084">
    <property type="protein sequence ID" value="KAK90009.1"/>
    <property type="molecule type" value="Genomic_DNA"/>
</dbReference>
<evidence type="ECO:0000256" key="2">
    <source>
        <dbReference type="PIRSR" id="PIRSR039026-1"/>
    </source>
</evidence>
<feature type="signal peptide" evidence="4">
    <location>
        <begin position="1"/>
        <end position="25"/>
    </location>
</feature>
<dbReference type="GeneID" id="93120167"/>